<dbReference type="InterPro" id="IPR003613">
    <property type="entry name" value="Ubox_domain"/>
</dbReference>
<keyword evidence="1" id="KW-0040">ANK repeat</keyword>
<dbReference type="PROSITE" id="PS50297">
    <property type="entry name" value="ANK_REP_REGION"/>
    <property type="match status" value="1"/>
</dbReference>
<evidence type="ECO:0000256" key="1">
    <source>
        <dbReference type="PROSITE-ProRule" id="PRU00023"/>
    </source>
</evidence>
<feature type="compositionally biased region" description="Gly residues" evidence="2">
    <location>
        <begin position="275"/>
        <end position="284"/>
    </location>
</feature>
<dbReference type="PROSITE" id="PS50088">
    <property type="entry name" value="ANK_REPEAT"/>
    <property type="match status" value="1"/>
</dbReference>
<feature type="region of interest" description="Disordered" evidence="2">
    <location>
        <begin position="1"/>
        <end position="22"/>
    </location>
</feature>
<reference evidence="4" key="1">
    <citation type="submission" date="2023-06" db="EMBL/GenBank/DDBJ databases">
        <title>Survivors Of The Sea: Transcriptome response of Skeletonema marinoi to long-term dormancy.</title>
        <authorList>
            <person name="Pinder M.I.M."/>
            <person name="Kourtchenko O."/>
            <person name="Robertson E.K."/>
            <person name="Larsson T."/>
            <person name="Maumus F."/>
            <person name="Osuna-Cruz C.M."/>
            <person name="Vancaester E."/>
            <person name="Stenow R."/>
            <person name="Vandepoele K."/>
            <person name="Ploug H."/>
            <person name="Bruchert V."/>
            <person name="Godhe A."/>
            <person name="Topel M."/>
        </authorList>
    </citation>
    <scope>NUCLEOTIDE SEQUENCE</scope>
    <source>
        <strain evidence="4">R05AC</strain>
    </source>
</reference>
<dbReference type="AlphaFoldDB" id="A0AAD9D915"/>
<dbReference type="EMBL" id="JATAAI010000020">
    <property type="protein sequence ID" value="KAK1738731.1"/>
    <property type="molecule type" value="Genomic_DNA"/>
</dbReference>
<feature type="region of interest" description="Disordered" evidence="2">
    <location>
        <begin position="241"/>
        <end position="284"/>
    </location>
</feature>
<evidence type="ECO:0000313" key="5">
    <source>
        <dbReference type="Proteomes" id="UP001224775"/>
    </source>
</evidence>
<dbReference type="InterPro" id="IPR002110">
    <property type="entry name" value="Ankyrin_rpt"/>
</dbReference>
<dbReference type="SMART" id="SM00504">
    <property type="entry name" value="Ubox"/>
    <property type="match status" value="1"/>
</dbReference>
<keyword evidence="5" id="KW-1185">Reference proteome</keyword>
<dbReference type="SUPFAM" id="SSF57850">
    <property type="entry name" value="RING/U-box"/>
    <property type="match status" value="1"/>
</dbReference>
<feature type="repeat" description="ANK" evidence="1">
    <location>
        <begin position="165"/>
        <end position="197"/>
    </location>
</feature>
<dbReference type="PANTHER" id="PTHR46573:SF1">
    <property type="entry name" value="WD REPEAT, SAM AND U-BOX DOMAIN-CONTAINING PROTEIN 1"/>
    <property type="match status" value="1"/>
</dbReference>
<dbReference type="InterPro" id="IPR013083">
    <property type="entry name" value="Znf_RING/FYVE/PHD"/>
</dbReference>
<name>A0AAD9D915_9STRA</name>
<feature type="compositionally biased region" description="Basic and acidic residues" evidence="2">
    <location>
        <begin position="241"/>
        <end position="264"/>
    </location>
</feature>
<feature type="compositionally biased region" description="Polar residues" evidence="2">
    <location>
        <begin position="8"/>
        <end position="20"/>
    </location>
</feature>
<evidence type="ECO:0000256" key="2">
    <source>
        <dbReference type="SAM" id="MobiDB-lite"/>
    </source>
</evidence>
<proteinExistence type="predicted"/>
<dbReference type="Gene3D" id="3.30.40.10">
    <property type="entry name" value="Zinc/RING finger domain, C3HC4 (zinc finger)"/>
    <property type="match status" value="1"/>
</dbReference>
<gene>
    <name evidence="4" type="ORF">QTG54_010761</name>
</gene>
<dbReference type="SUPFAM" id="SSF48403">
    <property type="entry name" value="Ankyrin repeat"/>
    <property type="match status" value="1"/>
</dbReference>
<dbReference type="Proteomes" id="UP001224775">
    <property type="component" value="Unassembled WGS sequence"/>
</dbReference>
<evidence type="ECO:0000313" key="4">
    <source>
        <dbReference type="EMBL" id="KAK1738731.1"/>
    </source>
</evidence>
<sequence length="342" mass="37618">MASKTKQKSGTSSDNTSSNEVFCPPFPTEEALDAYLSSIAAPRELICPITQELMKDPVVAEDGHTYERSSLITWFNMGRTRSPVTNSFLTSTTDALLPNLAVGSMANVHREKLAKELLAICQGVHKRQQQRQQYKGSVGYDISGVSVRVEGLLDAGADPNDRGEAGNTPLHLLIQSREIQLANHLLNHDANVTIVNDAGLNCIATAEQALSQQQKDTLINNPTMEEWNDFVQELKRRESLEKARSEARDRARTQANEQHRERQRTLAANARSDGGDGGSTQGGLGRLEDGCGYFPSLAALQFQASIPGPSPSLAEYENKEKERMNRILKSIGFIVLAFFLFT</sequence>
<dbReference type="CDD" id="cd16655">
    <property type="entry name" value="RING-Ubox_WDSUB1-like"/>
    <property type="match status" value="1"/>
</dbReference>
<accession>A0AAD9D915</accession>
<comment type="caution">
    <text evidence="4">The sequence shown here is derived from an EMBL/GenBank/DDBJ whole genome shotgun (WGS) entry which is preliminary data.</text>
</comment>
<dbReference type="Pfam" id="PF00023">
    <property type="entry name" value="Ank"/>
    <property type="match status" value="1"/>
</dbReference>
<feature type="domain" description="U-box" evidence="3">
    <location>
        <begin position="40"/>
        <end position="116"/>
    </location>
</feature>
<organism evidence="4 5">
    <name type="scientific">Skeletonema marinoi</name>
    <dbReference type="NCBI Taxonomy" id="267567"/>
    <lineage>
        <taxon>Eukaryota</taxon>
        <taxon>Sar</taxon>
        <taxon>Stramenopiles</taxon>
        <taxon>Ochrophyta</taxon>
        <taxon>Bacillariophyta</taxon>
        <taxon>Coscinodiscophyceae</taxon>
        <taxon>Thalassiosirophycidae</taxon>
        <taxon>Thalassiosirales</taxon>
        <taxon>Skeletonemataceae</taxon>
        <taxon>Skeletonema</taxon>
        <taxon>Skeletonema marinoi-dohrnii complex</taxon>
    </lineage>
</organism>
<evidence type="ECO:0000259" key="3">
    <source>
        <dbReference type="PROSITE" id="PS51698"/>
    </source>
</evidence>
<dbReference type="InterPro" id="IPR036770">
    <property type="entry name" value="Ankyrin_rpt-contain_sf"/>
</dbReference>
<dbReference type="GO" id="GO:0004842">
    <property type="term" value="F:ubiquitin-protein transferase activity"/>
    <property type="evidence" value="ECO:0007669"/>
    <property type="project" value="InterPro"/>
</dbReference>
<dbReference type="PANTHER" id="PTHR46573">
    <property type="entry name" value="WD REPEAT, SAM AND U-BOX DOMAIN-CONTAINING PROTEIN 1"/>
    <property type="match status" value="1"/>
</dbReference>
<dbReference type="GO" id="GO:0016567">
    <property type="term" value="P:protein ubiquitination"/>
    <property type="evidence" value="ECO:0007669"/>
    <property type="project" value="InterPro"/>
</dbReference>
<dbReference type="Pfam" id="PF04564">
    <property type="entry name" value="U-box"/>
    <property type="match status" value="1"/>
</dbReference>
<dbReference type="PROSITE" id="PS51698">
    <property type="entry name" value="U_BOX"/>
    <property type="match status" value="1"/>
</dbReference>
<dbReference type="Gene3D" id="1.25.40.20">
    <property type="entry name" value="Ankyrin repeat-containing domain"/>
    <property type="match status" value="1"/>
</dbReference>
<dbReference type="InterPro" id="IPR052085">
    <property type="entry name" value="WD-SAM-U-box"/>
</dbReference>
<protein>
    <submittedName>
        <fullName evidence="4">U-box domain-containing protein</fullName>
    </submittedName>
</protein>